<dbReference type="GO" id="GO:0071014">
    <property type="term" value="C:post-mRNA release spliceosomal complex"/>
    <property type="evidence" value="ECO:0007669"/>
    <property type="project" value="TreeGrafter"/>
</dbReference>
<dbReference type="AlphaFoldDB" id="A0A835R0K7"/>
<evidence type="ECO:0000313" key="8">
    <source>
        <dbReference type="Proteomes" id="UP000639772"/>
    </source>
</evidence>
<organism evidence="7 8">
    <name type="scientific">Vanilla planifolia</name>
    <name type="common">Vanilla</name>
    <dbReference type="NCBI Taxonomy" id="51239"/>
    <lineage>
        <taxon>Eukaryota</taxon>
        <taxon>Viridiplantae</taxon>
        <taxon>Streptophyta</taxon>
        <taxon>Embryophyta</taxon>
        <taxon>Tracheophyta</taxon>
        <taxon>Spermatophyta</taxon>
        <taxon>Magnoliopsida</taxon>
        <taxon>Liliopsida</taxon>
        <taxon>Asparagales</taxon>
        <taxon>Orchidaceae</taxon>
        <taxon>Vanilloideae</taxon>
        <taxon>Vanilleae</taxon>
        <taxon>Vanilla</taxon>
    </lineage>
</organism>
<protein>
    <submittedName>
        <fullName evidence="7">Uncharacterized protein</fullName>
    </submittedName>
</protein>
<comment type="subcellular location">
    <subcellularLocation>
        <location evidence="1">Nucleus</location>
    </subcellularLocation>
</comment>
<reference evidence="7 8" key="1">
    <citation type="journal article" date="2020" name="Nat. Food">
        <title>A phased Vanilla planifolia genome enables genetic improvement of flavour and production.</title>
        <authorList>
            <person name="Hasing T."/>
            <person name="Tang H."/>
            <person name="Brym M."/>
            <person name="Khazi F."/>
            <person name="Huang T."/>
            <person name="Chambers A.H."/>
        </authorList>
    </citation>
    <scope>NUCLEOTIDE SEQUENCE [LARGE SCALE GENOMIC DNA]</scope>
    <source>
        <tissue evidence="7">Leaf</tissue>
    </source>
</reference>
<dbReference type="EMBL" id="JADCNM010000006">
    <property type="protein sequence ID" value="KAG0477798.1"/>
    <property type="molecule type" value="Genomic_DNA"/>
</dbReference>
<keyword evidence="3" id="KW-0507">mRNA processing</keyword>
<accession>A0A835R0K7</accession>
<sequence>MTRDRGVSSGCRNASNPFHICAEYCAGGAAVHPTSEILANRKTAVLSVPRGVGSEGSGERIGGRESNVDPSCVNASNPFHQCAEYCTRRNPAGKWPAKPMGAKLFASNERVVMVDNRKVNPSCPNASNPFHQCEEYCSQKGMGQYKKNNSGGSSQGSANVVKRKDVNSTCTNASNPFHKCGEYCSRGLNRAT</sequence>
<dbReference type="GO" id="GO:0006397">
    <property type="term" value="P:mRNA processing"/>
    <property type="evidence" value="ECO:0007669"/>
    <property type="project" value="UniProtKB-KW"/>
</dbReference>
<proteinExistence type="inferred from homology"/>
<keyword evidence="6" id="KW-0539">Nucleus</keyword>
<evidence type="ECO:0000256" key="6">
    <source>
        <dbReference type="ARBA" id="ARBA00023242"/>
    </source>
</evidence>
<evidence type="ECO:0000256" key="1">
    <source>
        <dbReference type="ARBA" id="ARBA00004123"/>
    </source>
</evidence>
<evidence type="ECO:0000256" key="2">
    <source>
        <dbReference type="ARBA" id="ARBA00010028"/>
    </source>
</evidence>
<dbReference type="OrthoDB" id="1506770at2759"/>
<evidence type="ECO:0000256" key="4">
    <source>
        <dbReference type="ARBA" id="ARBA00022728"/>
    </source>
</evidence>
<gene>
    <name evidence="7" type="ORF">HPP92_012517</name>
</gene>
<dbReference type="InterPro" id="IPR013260">
    <property type="entry name" value="mRNA_splic_SYF2"/>
</dbReference>
<comment type="similarity">
    <text evidence="2">Belongs to the SYF2 family.</text>
</comment>
<dbReference type="GO" id="GO:0071013">
    <property type="term" value="C:catalytic step 2 spliceosome"/>
    <property type="evidence" value="ECO:0007669"/>
    <property type="project" value="TreeGrafter"/>
</dbReference>
<evidence type="ECO:0000256" key="5">
    <source>
        <dbReference type="ARBA" id="ARBA00023187"/>
    </source>
</evidence>
<keyword evidence="4" id="KW-0747">Spliceosome</keyword>
<evidence type="ECO:0000313" key="7">
    <source>
        <dbReference type="EMBL" id="KAG0477798.1"/>
    </source>
</evidence>
<dbReference type="PANTHER" id="PTHR13264">
    <property type="entry name" value="GCIP-INTERACTING PROTEIN P29"/>
    <property type="match status" value="1"/>
</dbReference>
<comment type="caution">
    <text evidence="7">The sequence shown here is derived from an EMBL/GenBank/DDBJ whole genome shotgun (WGS) entry which is preliminary data.</text>
</comment>
<keyword evidence="5" id="KW-0508">mRNA splicing</keyword>
<dbReference type="Proteomes" id="UP000639772">
    <property type="component" value="Chromosome 6"/>
</dbReference>
<dbReference type="GO" id="GO:0000974">
    <property type="term" value="C:Prp19 complex"/>
    <property type="evidence" value="ECO:0007669"/>
    <property type="project" value="TreeGrafter"/>
</dbReference>
<dbReference type="PANTHER" id="PTHR13264:SF6">
    <property type="entry name" value="OS06G0711100 PROTEIN"/>
    <property type="match status" value="1"/>
</dbReference>
<dbReference type="GO" id="GO:0008380">
    <property type="term" value="P:RNA splicing"/>
    <property type="evidence" value="ECO:0007669"/>
    <property type="project" value="UniProtKB-KW"/>
</dbReference>
<name>A0A835R0K7_VANPL</name>
<evidence type="ECO:0000256" key="3">
    <source>
        <dbReference type="ARBA" id="ARBA00022664"/>
    </source>
</evidence>